<keyword evidence="2 4" id="KW-0238">DNA-binding</keyword>
<reference evidence="7" key="1">
    <citation type="journal article" date="2019" name="Int. J. Syst. Evol. Microbiol.">
        <title>The Global Catalogue of Microorganisms (GCM) 10K type strain sequencing project: providing services to taxonomists for standard genome sequencing and annotation.</title>
        <authorList>
            <consortium name="The Broad Institute Genomics Platform"/>
            <consortium name="The Broad Institute Genome Sequencing Center for Infectious Disease"/>
            <person name="Wu L."/>
            <person name="Ma J."/>
        </authorList>
    </citation>
    <scope>NUCLEOTIDE SEQUENCE [LARGE SCALE GENOMIC DNA]</scope>
    <source>
        <strain evidence="7">DT72</strain>
    </source>
</reference>
<dbReference type="InterPro" id="IPR036271">
    <property type="entry name" value="Tet_transcr_reg_TetR-rel_C_sf"/>
</dbReference>
<protein>
    <submittedName>
        <fullName evidence="6">TetR family transcriptional regulator</fullName>
    </submittedName>
</protein>
<dbReference type="PANTHER" id="PTHR30055">
    <property type="entry name" value="HTH-TYPE TRANSCRIPTIONAL REGULATOR RUTR"/>
    <property type="match status" value="1"/>
</dbReference>
<keyword evidence="7" id="KW-1185">Reference proteome</keyword>
<evidence type="ECO:0000259" key="5">
    <source>
        <dbReference type="PROSITE" id="PS50977"/>
    </source>
</evidence>
<proteinExistence type="predicted"/>
<dbReference type="Pfam" id="PF00440">
    <property type="entry name" value="TetR_N"/>
    <property type="match status" value="1"/>
</dbReference>
<name>A0ABW4NX56_9NOCA</name>
<dbReference type="RefSeq" id="WP_378483199.1">
    <property type="nucleotide sequence ID" value="NZ_JBHUFB010000001.1"/>
</dbReference>
<evidence type="ECO:0000256" key="1">
    <source>
        <dbReference type="ARBA" id="ARBA00023015"/>
    </source>
</evidence>
<feature type="DNA-binding region" description="H-T-H motif" evidence="4">
    <location>
        <begin position="32"/>
        <end position="51"/>
    </location>
</feature>
<dbReference type="InterPro" id="IPR023772">
    <property type="entry name" value="DNA-bd_HTH_TetR-type_CS"/>
</dbReference>
<gene>
    <name evidence="6" type="ORF">ACFSJG_00275</name>
</gene>
<dbReference type="InterPro" id="IPR009057">
    <property type="entry name" value="Homeodomain-like_sf"/>
</dbReference>
<dbReference type="SUPFAM" id="SSF46689">
    <property type="entry name" value="Homeodomain-like"/>
    <property type="match status" value="1"/>
</dbReference>
<dbReference type="InterPro" id="IPR050109">
    <property type="entry name" value="HTH-type_TetR-like_transc_reg"/>
</dbReference>
<keyword evidence="1" id="KW-0805">Transcription regulation</keyword>
<dbReference type="PANTHER" id="PTHR30055:SF234">
    <property type="entry name" value="HTH-TYPE TRANSCRIPTIONAL REGULATOR BETI"/>
    <property type="match status" value="1"/>
</dbReference>
<accession>A0ABW4NX56</accession>
<comment type="caution">
    <text evidence="6">The sequence shown here is derived from an EMBL/GenBank/DDBJ whole genome shotgun (WGS) entry which is preliminary data.</text>
</comment>
<evidence type="ECO:0000256" key="3">
    <source>
        <dbReference type="ARBA" id="ARBA00023163"/>
    </source>
</evidence>
<dbReference type="PRINTS" id="PR00455">
    <property type="entry name" value="HTHTETR"/>
</dbReference>
<evidence type="ECO:0000313" key="7">
    <source>
        <dbReference type="Proteomes" id="UP001597286"/>
    </source>
</evidence>
<organism evidence="6 7">
    <name type="scientific">Rhodococcus gannanensis</name>
    <dbReference type="NCBI Taxonomy" id="1960308"/>
    <lineage>
        <taxon>Bacteria</taxon>
        <taxon>Bacillati</taxon>
        <taxon>Actinomycetota</taxon>
        <taxon>Actinomycetes</taxon>
        <taxon>Mycobacteriales</taxon>
        <taxon>Nocardiaceae</taxon>
        <taxon>Rhodococcus</taxon>
    </lineage>
</organism>
<evidence type="ECO:0000256" key="4">
    <source>
        <dbReference type="PROSITE-ProRule" id="PRU00335"/>
    </source>
</evidence>
<sequence length="241" mass="26656">MARQQERARRTRAAIVEAAAVEFARRGYAAASVNTILEGSHATKGAMYFHFESKEDLARAVLAAALEKYTEAMDRWKRVDADPFQVLHSIVVEMADRFVSDVIVQAEFRLIVEPEFYPDVRSGGTQVWGRTAFDLLARAEREGLLRPGADVAVFGRVLAATLAGHAHMIDLTALTTGSTGLRERYEEGLEVLLTAMASESWLETWRRDGWQDLTPLALAAAEEIAAEKAEDEAKTSDDQSI</sequence>
<evidence type="ECO:0000256" key="2">
    <source>
        <dbReference type="ARBA" id="ARBA00023125"/>
    </source>
</evidence>
<dbReference type="EMBL" id="JBHUFB010000001">
    <property type="protein sequence ID" value="MFD1810639.1"/>
    <property type="molecule type" value="Genomic_DNA"/>
</dbReference>
<dbReference type="SUPFAM" id="SSF48498">
    <property type="entry name" value="Tetracyclin repressor-like, C-terminal domain"/>
    <property type="match status" value="1"/>
</dbReference>
<dbReference type="InterPro" id="IPR001647">
    <property type="entry name" value="HTH_TetR"/>
</dbReference>
<dbReference type="Proteomes" id="UP001597286">
    <property type="component" value="Unassembled WGS sequence"/>
</dbReference>
<dbReference type="Gene3D" id="1.10.357.10">
    <property type="entry name" value="Tetracycline Repressor, domain 2"/>
    <property type="match status" value="1"/>
</dbReference>
<feature type="domain" description="HTH tetR-type" evidence="5">
    <location>
        <begin position="9"/>
        <end position="69"/>
    </location>
</feature>
<evidence type="ECO:0000313" key="6">
    <source>
        <dbReference type="EMBL" id="MFD1810639.1"/>
    </source>
</evidence>
<dbReference type="PROSITE" id="PS50977">
    <property type="entry name" value="HTH_TETR_2"/>
    <property type="match status" value="1"/>
</dbReference>
<dbReference type="PROSITE" id="PS01081">
    <property type="entry name" value="HTH_TETR_1"/>
    <property type="match status" value="1"/>
</dbReference>
<keyword evidence="3" id="KW-0804">Transcription</keyword>